<reference evidence="1" key="1">
    <citation type="submission" date="2022-07" db="EMBL/GenBank/DDBJ databases">
        <title>Phylogenomic reconstructions and comparative analyses of Kickxellomycotina fungi.</title>
        <authorList>
            <person name="Reynolds N.K."/>
            <person name="Stajich J.E."/>
            <person name="Barry K."/>
            <person name="Grigoriev I.V."/>
            <person name="Crous P."/>
            <person name="Smith M.E."/>
        </authorList>
    </citation>
    <scope>NUCLEOTIDE SEQUENCE</scope>
    <source>
        <strain evidence="1">NRRL 1566</strain>
    </source>
</reference>
<keyword evidence="2" id="KW-1185">Reference proteome</keyword>
<protein>
    <submittedName>
        <fullName evidence="1">Uncharacterized protein</fullName>
    </submittedName>
</protein>
<comment type="caution">
    <text evidence="1">The sequence shown here is derived from an EMBL/GenBank/DDBJ whole genome shotgun (WGS) entry which is preliminary data.</text>
</comment>
<organism evidence="1 2">
    <name type="scientific">Coemansia brasiliensis</name>
    <dbReference type="NCBI Taxonomy" id="2650707"/>
    <lineage>
        <taxon>Eukaryota</taxon>
        <taxon>Fungi</taxon>
        <taxon>Fungi incertae sedis</taxon>
        <taxon>Zoopagomycota</taxon>
        <taxon>Kickxellomycotina</taxon>
        <taxon>Kickxellomycetes</taxon>
        <taxon>Kickxellales</taxon>
        <taxon>Kickxellaceae</taxon>
        <taxon>Coemansia</taxon>
    </lineage>
</organism>
<sequence>MFGPELIESINNGGFFVPANMSFNKWKEIAKSIDEIDSDILDSYTDVKVFTGEGEVDISNLKEEELHNVGMDSDLSAYEGKYLIAYIGADKSKIFIISGPISDDIAPNSHL</sequence>
<dbReference type="EMBL" id="JANBUW010000189">
    <property type="protein sequence ID" value="KAJ2848274.1"/>
    <property type="molecule type" value="Genomic_DNA"/>
</dbReference>
<evidence type="ECO:0000313" key="1">
    <source>
        <dbReference type="EMBL" id="KAJ2848274.1"/>
    </source>
</evidence>
<gene>
    <name evidence="1" type="ORF">IWW36_003401</name>
</gene>
<dbReference type="OrthoDB" id="10319233at2759"/>
<dbReference type="AlphaFoldDB" id="A0A9W8LZT3"/>
<proteinExistence type="predicted"/>
<evidence type="ECO:0000313" key="2">
    <source>
        <dbReference type="Proteomes" id="UP001139887"/>
    </source>
</evidence>
<name>A0A9W8LZT3_9FUNG</name>
<accession>A0A9W8LZT3</accession>
<dbReference type="Proteomes" id="UP001139887">
    <property type="component" value="Unassembled WGS sequence"/>
</dbReference>